<proteinExistence type="predicted"/>
<evidence type="ECO:0000313" key="1">
    <source>
        <dbReference type="EMBL" id="GBE62794.1"/>
    </source>
</evidence>
<comment type="caution">
    <text evidence="1">The sequence shown here is derived from an EMBL/GenBank/DDBJ whole genome shotgun (WGS) entry which is preliminary data.</text>
</comment>
<keyword evidence="2" id="KW-1185">Reference proteome</keyword>
<dbReference type="GeneID" id="39876564"/>
<name>A0A2H6KIH0_9APIC</name>
<protein>
    <submittedName>
        <fullName evidence="1">Glutamate dehydrogenase, putative</fullName>
    </submittedName>
</protein>
<evidence type="ECO:0000313" key="2">
    <source>
        <dbReference type="Proteomes" id="UP000236319"/>
    </source>
</evidence>
<sequence>MAVTFRGKSAVWRLLHVVAPRKPHLVNGIVCRVVSEKIATGNPLLPLLKVTWNPSGFQQPCDWPPGSSAIRHGDDMVKYAAVALSHLSKSGFLTVSVHLHRLLDILTSSRDGLNRCDPRILLGVLEACDSIVRASYQVLRRRSDTATVGIVNAVTVNSRKCALYICEHVGSTCKGEMLARFASVMYSLSILSADFTKHLLREINESSSFFSCDSLIGALRYVTNDAVGDQRGRMGAVYSLVDALCVAELSWRRKLEVLDCLVELDVTHMGFLDVIVSTLLECQEEAEMGIIGMDTIPSRDICHIIGALLHLGSEDVAVVTDMFVSRYVCRQRRGPKKEGIARDIQKCNMSEVLNLLRSIVATYPQLEGPAGSWATHIIQDRAPWLLARASLHDLEELFHVLSGIEPSIYAPILGSSSSAPWLYGVGRVNVTSLLISNVGHLGPKALAKAIMCYSLAVDATSRGESLQEISACIPAMCSAALAMLSRSSFITKTMAAEIELSGANDQKMIVCSVKAPPVASGNVGAIAADSHSRVLYDPSVTSNFKYLKRGDSRADGRNKAANKLYSSGDTVRNVSREGTALANQDWHNTTMEGHGNNELLEIEEDTNAPSANGKSSNSASEVLKVLREVHRSLCIYHHFGCRELVNPYGDLSLNELQTVKHFLMAHNHLVPVLSARFHALDDQYTLYGVDDGSYNHRILKAIGSTDSAYLDPRLMCTPDARTLRELEEDRGRRLRLSGAKLRNARIDVAHPPRSGIKLNWDHFDNAKDLGRAVHPREHRNAAVALRQEAERVSRLVDYRLHGRRDTVEYYEDSVSRRFRGGFACWQDSNGSTTATCTPDGISTSRLHKQVEQAVATVSPQRVRSEAACGPYHVDLNLVLEVRQLLLHGVRERLCLVARVDQLLALLVGLLERLSVLHHPLNLLVAEPAAALDRYLLLATSGLVHGADVHDAVSVHVEGDLDLRHAAGSRRDAHKFELAQHLVVRSHATLTLVDLDAHLSLVVSRSGEHLALLGGDGGVAVDESGEHAA</sequence>
<organism evidence="1 2">
    <name type="scientific">Babesia ovata</name>
    <dbReference type="NCBI Taxonomy" id="189622"/>
    <lineage>
        <taxon>Eukaryota</taxon>
        <taxon>Sar</taxon>
        <taxon>Alveolata</taxon>
        <taxon>Apicomplexa</taxon>
        <taxon>Aconoidasida</taxon>
        <taxon>Piroplasmida</taxon>
        <taxon>Babesiidae</taxon>
        <taxon>Babesia</taxon>
    </lineage>
</organism>
<dbReference type="EMBL" id="BDSA01000007">
    <property type="protein sequence ID" value="GBE62794.1"/>
    <property type="molecule type" value="Genomic_DNA"/>
</dbReference>
<dbReference type="OrthoDB" id="365637at2759"/>
<dbReference type="VEuPathDB" id="PiroplasmaDB:BOVATA_042870"/>
<dbReference type="Pfam" id="PF10712">
    <property type="entry name" value="NAD-GH"/>
    <property type="match status" value="1"/>
</dbReference>
<dbReference type="AlphaFoldDB" id="A0A2H6KIH0"/>
<accession>A0A2H6KIH0</accession>
<dbReference type="RefSeq" id="XP_028869037.1">
    <property type="nucleotide sequence ID" value="XM_029013204.1"/>
</dbReference>
<gene>
    <name evidence="1" type="ORF">BOVATA_042870</name>
</gene>
<dbReference type="Proteomes" id="UP000236319">
    <property type="component" value="Unassembled WGS sequence"/>
</dbReference>
<reference evidence="1 2" key="1">
    <citation type="journal article" date="2017" name="BMC Genomics">
        <title>Whole-genome assembly of Babesia ovata and comparative genomics between closely related pathogens.</title>
        <authorList>
            <person name="Yamagishi J."/>
            <person name="Asada M."/>
            <person name="Hakimi H."/>
            <person name="Tanaka T.Q."/>
            <person name="Sugimoto C."/>
            <person name="Kawazu S."/>
        </authorList>
    </citation>
    <scope>NUCLEOTIDE SEQUENCE [LARGE SCALE GENOMIC DNA]</scope>
    <source>
        <strain evidence="1 2">Miyake</strain>
    </source>
</reference>
<dbReference type="InterPro" id="IPR019651">
    <property type="entry name" value="Glutamate_DH_NAD-spec"/>
</dbReference>